<gene>
    <name evidence="2" type="ORF">Taro_019144</name>
</gene>
<dbReference type="AlphaFoldDB" id="A0A843USN7"/>
<comment type="caution">
    <text evidence="2">The sequence shown here is derived from an EMBL/GenBank/DDBJ whole genome shotgun (WGS) entry which is preliminary data.</text>
</comment>
<reference evidence="2" key="1">
    <citation type="submission" date="2017-07" db="EMBL/GenBank/DDBJ databases">
        <title>Taro Niue Genome Assembly and Annotation.</title>
        <authorList>
            <person name="Atibalentja N."/>
            <person name="Keating K."/>
            <person name="Fields C.J."/>
        </authorList>
    </citation>
    <scope>NUCLEOTIDE SEQUENCE</scope>
    <source>
        <strain evidence="2">Niue_2</strain>
        <tissue evidence="2">Leaf</tissue>
    </source>
</reference>
<name>A0A843USN7_COLES</name>
<keyword evidence="3" id="KW-1185">Reference proteome</keyword>
<accession>A0A843USN7</accession>
<sequence length="138" mass="15302">MAIGLNQMSGPKTCVNHGTGKNPRLQTQTMNNYLDKDTRHGRQLPLVNRLDSGFVLHGLKVMLLGVQTCGRDMFNVTIQVGTVRYVAFYCEKVTPTLSRYGSNWVAAAFSSGLHRVLWEASGETSQQHPPRRAEETGP</sequence>
<evidence type="ECO:0000313" key="3">
    <source>
        <dbReference type="Proteomes" id="UP000652761"/>
    </source>
</evidence>
<feature type="region of interest" description="Disordered" evidence="1">
    <location>
        <begin position="1"/>
        <end position="26"/>
    </location>
</feature>
<protein>
    <submittedName>
        <fullName evidence="2">Uncharacterized protein</fullName>
    </submittedName>
</protein>
<dbReference type="Proteomes" id="UP000652761">
    <property type="component" value="Unassembled WGS sequence"/>
</dbReference>
<feature type="compositionally biased region" description="Polar residues" evidence="1">
    <location>
        <begin position="1"/>
        <end position="10"/>
    </location>
</feature>
<proteinExistence type="predicted"/>
<evidence type="ECO:0000313" key="2">
    <source>
        <dbReference type="EMBL" id="MQL86625.1"/>
    </source>
</evidence>
<evidence type="ECO:0000256" key="1">
    <source>
        <dbReference type="SAM" id="MobiDB-lite"/>
    </source>
</evidence>
<organism evidence="2 3">
    <name type="scientific">Colocasia esculenta</name>
    <name type="common">Wild taro</name>
    <name type="synonym">Arum esculentum</name>
    <dbReference type="NCBI Taxonomy" id="4460"/>
    <lineage>
        <taxon>Eukaryota</taxon>
        <taxon>Viridiplantae</taxon>
        <taxon>Streptophyta</taxon>
        <taxon>Embryophyta</taxon>
        <taxon>Tracheophyta</taxon>
        <taxon>Spermatophyta</taxon>
        <taxon>Magnoliopsida</taxon>
        <taxon>Liliopsida</taxon>
        <taxon>Araceae</taxon>
        <taxon>Aroideae</taxon>
        <taxon>Colocasieae</taxon>
        <taxon>Colocasia</taxon>
    </lineage>
</organism>
<dbReference type="EMBL" id="NMUH01000915">
    <property type="protein sequence ID" value="MQL86625.1"/>
    <property type="molecule type" value="Genomic_DNA"/>
</dbReference>